<comment type="caution">
    <text evidence="1">The sequence shown here is derived from an EMBL/GenBank/DDBJ whole genome shotgun (WGS) entry which is preliminary data.</text>
</comment>
<proteinExistence type="predicted"/>
<protein>
    <submittedName>
        <fullName evidence="1">Uncharacterized protein</fullName>
    </submittedName>
</protein>
<organism evidence="1 2">
    <name type="scientific">Eretmocerus hayati</name>
    <dbReference type="NCBI Taxonomy" id="131215"/>
    <lineage>
        <taxon>Eukaryota</taxon>
        <taxon>Metazoa</taxon>
        <taxon>Ecdysozoa</taxon>
        <taxon>Arthropoda</taxon>
        <taxon>Hexapoda</taxon>
        <taxon>Insecta</taxon>
        <taxon>Pterygota</taxon>
        <taxon>Neoptera</taxon>
        <taxon>Endopterygota</taxon>
        <taxon>Hymenoptera</taxon>
        <taxon>Apocrita</taxon>
        <taxon>Proctotrupomorpha</taxon>
        <taxon>Chalcidoidea</taxon>
        <taxon>Aphelinidae</taxon>
        <taxon>Aphelininae</taxon>
        <taxon>Eretmocerus</taxon>
    </lineage>
</organism>
<dbReference type="EMBL" id="CM056742">
    <property type="protein sequence ID" value="KAJ8679400.1"/>
    <property type="molecule type" value="Genomic_DNA"/>
</dbReference>
<evidence type="ECO:0000313" key="1">
    <source>
        <dbReference type="EMBL" id="KAJ8679400.1"/>
    </source>
</evidence>
<accession>A0ACC2P7L2</accession>
<reference evidence="1" key="1">
    <citation type="submission" date="2023-04" db="EMBL/GenBank/DDBJ databases">
        <title>A chromosome-level genome assembly of the parasitoid wasp Eretmocerus hayati.</title>
        <authorList>
            <person name="Zhong Y."/>
            <person name="Liu S."/>
            <person name="Liu Y."/>
        </authorList>
    </citation>
    <scope>NUCLEOTIDE SEQUENCE</scope>
    <source>
        <strain evidence="1">ZJU_SS_LIU_2023</strain>
    </source>
</reference>
<keyword evidence="2" id="KW-1185">Reference proteome</keyword>
<dbReference type="Proteomes" id="UP001239111">
    <property type="component" value="Chromosome 2"/>
</dbReference>
<evidence type="ECO:0000313" key="2">
    <source>
        <dbReference type="Proteomes" id="UP001239111"/>
    </source>
</evidence>
<gene>
    <name evidence="1" type="ORF">QAD02_015187</name>
</gene>
<name>A0ACC2P7L2_9HYME</name>
<sequence>MKSTLLEKIENPDVPGLESEIPPPPPRPSISGSQRENICAPPNPSGRAQNSTAPVMEAHTPVNTYYSDSINSLIIPPPPPPEDQPWWIPNETDSEAYTQWYESAYKAALSANNEKEAGVKGKKILKRKPESIDAKTDAERVANAQKELCLLMKPLKCDLCNAVMNSTLQAKLHYQGKPHQKKVSMYLNQSAKTPKAEDGQVSSSTSDWNSHCEVCKIWFTSETDASQHYAGKKHLKAAFGQVKPKASKASHSNKLPEDPSGLFGIGLAFHPEVAAPAPPVPIQNPTVAIPPVPQYSQPPITYQVPLRCDLCGISTNRQDQLETHLRGSKHLKMLRSMGISAPIVPEKPPAPTGTTDYSIHRTPSGHYYCAPCNLSVNSEAAFIQHIDSKKHKSKVNPNAEAPSPAKKSRKK</sequence>